<gene>
    <name evidence="1" type="ORF">NHU_04323</name>
</gene>
<dbReference type="PATRIC" id="fig|35806.4.peg.4424"/>
<reference evidence="1 2" key="1">
    <citation type="submission" date="2015-02" db="EMBL/GenBank/DDBJ databases">
        <title>Genome sequene of Rhodovulum sulfidophilum DSM 2351.</title>
        <authorList>
            <person name="Nagao N."/>
        </authorList>
    </citation>
    <scope>NUCLEOTIDE SEQUENCE [LARGE SCALE GENOMIC DNA]</scope>
    <source>
        <strain evidence="1 2">DSM 2351</strain>
    </source>
</reference>
<dbReference type="KEGG" id="rsu:NHU_04323"/>
<organism evidence="1 2">
    <name type="scientific">Rhodovulum sulfidophilum</name>
    <name type="common">Rhodobacter sulfidophilus</name>
    <dbReference type="NCBI Taxonomy" id="35806"/>
    <lineage>
        <taxon>Bacteria</taxon>
        <taxon>Pseudomonadati</taxon>
        <taxon>Pseudomonadota</taxon>
        <taxon>Alphaproteobacteria</taxon>
        <taxon>Rhodobacterales</taxon>
        <taxon>Paracoccaceae</taxon>
        <taxon>Rhodovulum</taxon>
    </lineage>
</organism>
<protein>
    <submittedName>
        <fullName evidence="1">Uncharacterized protein</fullName>
    </submittedName>
</protein>
<name>A0A0D6B8R1_RHOSU</name>
<dbReference type="AlphaFoldDB" id="A0A0D6B8R1"/>
<sequence length="88" mass="9694">MFAGHEIGAFRVLAPLRETYLSLIPELERTPTSKADADGGIFGIIREFTKEVQAWIEAWSDEKLSENPPPTGVVAQILVEIHLANPHG</sequence>
<dbReference type="Proteomes" id="UP000064912">
    <property type="component" value="Chromosome"/>
</dbReference>
<evidence type="ECO:0000313" key="2">
    <source>
        <dbReference type="Proteomes" id="UP000064912"/>
    </source>
</evidence>
<dbReference type="EMBL" id="AP014800">
    <property type="protein sequence ID" value="BAQ71436.1"/>
    <property type="molecule type" value="Genomic_DNA"/>
</dbReference>
<proteinExistence type="predicted"/>
<accession>A0A0D6B8R1</accession>
<evidence type="ECO:0000313" key="1">
    <source>
        <dbReference type="EMBL" id="BAQ71436.1"/>
    </source>
</evidence>